<evidence type="ECO:0008006" key="4">
    <source>
        <dbReference type="Google" id="ProtNLM"/>
    </source>
</evidence>
<dbReference type="STRING" id="419481.SAMN05216233_110137"/>
<dbReference type="RefSeq" id="WP_092211411.1">
    <property type="nucleotide sequence ID" value="NZ_FMUX01000010.1"/>
</dbReference>
<name>A0A1G5GG56_9BACT</name>
<accession>A0A1G5GG56</accession>
<evidence type="ECO:0000313" key="2">
    <source>
        <dbReference type="EMBL" id="SCY50351.1"/>
    </source>
</evidence>
<evidence type="ECO:0000313" key="3">
    <source>
        <dbReference type="Proteomes" id="UP000198870"/>
    </source>
</evidence>
<reference evidence="2 3" key="1">
    <citation type="submission" date="2016-10" db="EMBL/GenBank/DDBJ databases">
        <authorList>
            <person name="de Groot N.N."/>
        </authorList>
    </citation>
    <scope>NUCLEOTIDE SEQUENCE [LARGE SCALE GENOMIC DNA]</scope>
    <source>
        <strain evidence="2 3">AA1</strain>
    </source>
</reference>
<gene>
    <name evidence="2" type="ORF">SAMN05216233_110137</name>
</gene>
<keyword evidence="3" id="KW-1185">Reference proteome</keyword>
<dbReference type="InterPro" id="IPR014995">
    <property type="entry name" value="DUF1844"/>
</dbReference>
<organism evidence="2 3">
    <name type="scientific">Desulfoluna spongiiphila</name>
    <dbReference type="NCBI Taxonomy" id="419481"/>
    <lineage>
        <taxon>Bacteria</taxon>
        <taxon>Pseudomonadati</taxon>
        <taxon>Thermodesulfobacteriota</taxon>
        <taxon>Desulfobacteria</taxon>
        <taxon>Desulfobacterales</taxon>
        <taxon>Desulfolunaceae</taxon>
        <taxon>Desulfoluna</taxon>
    </lineage>
</organism>
<proteinExistence type="predicted"/>
<evidence type="ECO:0000256" key="1">
    <source>
        <dbReference type="SAM" id="MobiDB-lite"/>
    </source>
</evidence>
<dbReference type="EMBL" id="FMUX01000010">
    <property type="protein sequence ID" value="SCY50351.1"/>
    <property type="molecule type" value="Genomic_DNA"/>
</dbReference>
<dbReference type="AlphaFoldDB" id="A0A1G5GG56"/>
<dbReference type="Pfam" id="PF08899">
    <property type="entry name" value="DUF1844"/>
    <property type="match status" value="1"/>
</dbReference>
<feature type="region of interest" description="Disordered" evidence="1">
    <location>
        <begin position="1"/>
        <end position="23"/>
    </location>
</feature>
<sequence length="106" mass="11207">MEKQDNATNEAAGPKGGQEAPPLPGINFSTFIFSLNSSALVHLGMITAPGGGAKAINLPLAKQTIDILGMLEAKTAGNLTDEEINLLSNMLHDLRMMYVKLKEQGA</sequence>
<protein>
    <recommendedName>
        <fullName evidence="4">DUF1844 domain-containing protein</fullName>
    </recommendedName>
</protein>
<dbReference type="OrthoDB" id="9799618at2"/>
<dbReference type="Proteomes" id="UP000198870">
    <property type="component" value="Unassembled WGS sequence"/>
</dbReference>